<evidence type="ECO:0000313" key="1">
    <source>
        <dbReference type="EMBL" id="KAE8704464.1"/>
    </source>
</evidence>
<accession>A0A6A3AIS9</accession>
<dbReference type="EMBL" id="VEPZ02000992">
    <property type="protein sequence ID" value="KAE8704464.1"/>
    <property type="molecule type" value="Genomic_DNA"/>
</dbReference>
<gene>
    <name evidence="1" type="ORF">F3Y22_tig00110450pilonHSYRG00166</name>
</gene>
<dbReference type="AlphaFoldDB" id="A0A6A3AIS9"/>
<organism evidence="1 2">
    <name type="scientific">Hibiscus syriacus</name>
    <name type="common">Rose of Sharon</name>
    <dbReference type="NCBI Taxonomy" id="106335"/>
    <lineage>
        <taxon>Eukaryota</taxon>
        <taxon>Viridiplantae</taxon>
        <taxon>Streptophyta</taxon>
        <taxon>Embryophyta</taxon>
        <taxon>Tracheophyta</taxon>
        <taxon>Spermatophyta</taxon>
        <taxon>Magnoliopsida</taxon>
        <taxon>eudicotyledons</taxon>
        <taxon>Gunneridae</taxon>
        <taxon>Pentapetalae</taxon>
        <taxon>rosids</taxon>
        <taxon>malvids</taxon>
        <taxon>Malvales</taxon>
        <taxon>Malvaceae</taxon>
        <taxon>Malvoideae</taxon>
        <taxon>Hibiscus</taxon>
    </lineage>
</organism>
<protein>
    <submittedName>
        <fullName evidence="1">Uncharacterized protein</fullName>
    </submittedName>
</protein>
<dbReference type="Proteomes" id="UP000436088">
    <property type="component" value="Unassembled WGS sequence"/>
</dbReference>
<sequence>MGRILEYGGSALIKQIIPYEPKVKRIDPMQLSISVVEVLLTLFVEYGTFIIWCSGFLGYGRRPSEEGETLVNGGPAVVDEFYGFNVLVEVDDLEGVEFRLVWGQFKGSRWFWTVIGVVEWYQFIVIERRL</sequence>
<evidence type="ECO:0000313" key="2">
    <source>
        <dbReference type="Proteomes" id="UP000436088"/>
    </source>
</evidence>
<reference evidence="1" key="1">
    <citation type="submission" date="2019-09" db="EMBL/GenBank/DDBJ databases">
        <title>Draft genome information of white flower Hibiscus syriacus.</title>
        <authorList>
            <person name="Kim Y.-M."/>
        </authorList>
    </citation>
    <scope>NUCLEOTIDE SEQUENCE [LARGE SCALE GENOMIC DNA]</scope>
    <source>
        <strain evidence="1">YM2019G1</strain>
    </source>
</reference>
<keyword evidence="2" id="KW-1185">Reference proteome</keyword>
<comment type="caution">
    <text evidence="1">The sequence shown here is derived from an EMBL/GenBank/DDBJ whole genome shotgun (WGS) entry which is preliminary data.</text>
</comment>
<proteinExistence type="predicted"/>
<name>A0A6A3AIS9_HIBSY</name>